<evidence type="ECO:0000256" key="6">
    <source>
        <dbReference type="ARBA" id="ARBA00022970"/>
    </source>
</evidence>
<evidence type="ECO:0000256" key="5">
    <source>
        <dbReference type="ARBA" id="ARBA00022692"/>
    </source>
</evidence>
<keyword evidence="4" id="KW-1003">Cell membrane</keyword>
<feature type="transmembrane region" description="Helical" evidence="9">
    <location>
        <begin position="282"/>
        <end position="304"/>
    </location>
</feature>
<evidence type="ECO:0000256" key="9">
    <source>
        <dbReference type="RuleBase" id="RU363032"/>
    </source>
</evidence>
<evidence type="ECO:0000256" key="3">
    <source>
        <dbReference type="ARBA" id="ARBA00022448"/>
    </source>
</evidence>
<evidence type="ECO:0000256" key="2">
    <source>
        <dbReference type="ARBA" id="ARBA00010072"/>
    </source>
</evidence>
<evidence type="ECO:0000313" key="11">
    <source>
        <dbReference type="EMBL" id="OSO88161.1"/>
    </source>
</evidence>
<evidence type="ECO:0000256" key="7">
    <source>
        <dbReference type="ARBA" id="ARBA00022989"/>
    </source>
</evidence>
<keyword evidence="5 9" id="KW-0812">Transmembrane</keyword>
<accession>A0A1X4G3L6</accession>
<dbReference type="PANTHER" id="PTHR30614:SF37">
    <property type="entry name" value="AMINO-ACID ABC TRANSPORTER PERMEASE PROTEIN YHDX-RELATED"/>
    <property type="match status" value="1"/>
</dbReference>
<evidence type="ECO:0000256" key="1">
    <source>
        <dbReference type="ARBA" id="ARBA00004651"/>
    </source>
</evidence>
<comment type="similarity">
    <text evidence="2">Belongs to the binding-protein-dependent transport system permease family. HisMQ subfamily.</text>
</comment>
<dbReference type="Gene3D" id="1.10.3720.10">
    <property type="entry name" value="MetI-like"/>
    <property type="match status" value="1"/>
</dbReference>
<dbReference type="CDD" id="cd06261">
    <property type="entry name" value="TM_PBP2"/>
    <property type="match status" value="1"/>
</dbReference>
<dbReference type="PANTHER" id="PTHR30614">
    <property type="entry name" value="MEMBRANE COMPONENT OF AMINO ACID ABC TRANSPORTER"/>
    <property type="match status" value="1"/>
</dbReference>
<feature type="transmembrane region" description="Helical" evidence="9">
    <location>
        <begin position="89"/>
        <end position="109"/>
    </location>
</feature>
<feature type="transmembrane region" description="Helical" evidence="9">
    <location>
        <begin position="185"/>
        <end position="205"/>
    </location>
</feature>
<evidence type="ECO:0000256" key="8">
    <source>
        <dbReference type="ARBA" id="ARBA00023136"/>
    </source>
</evidence>
<dbReference type="GO" id="GO:0022857">
    <property type="term" value="F:transmembrane transporter activity"/>
    <property type="evidence" value="ECO:0007669"/>
    <property type="project" value="InterPro"/>
</dbReference>
<feature type="transmembrane region" description="Helical" evidence="9">
    <location>
        <begin position="130"/>
        <end position="146"/>
    </location>
</feature>
<gene>
    <name evidence="11" type="ORF">B7O87_13760</name>
</gene>
<evidence type="ECO:0000259" key="10">
    <source>
        <dbReference type="PROSITE" id="PS50928"/>
    </source>
</evidence>
<dbReference type="GO" id="GO:0006865">
    <property type="term" value="P:amino acid transport"/>
    <property type="evidence" value="ECO:0007669"/>
    <property type="project" value="UniProtKB-KW"/>
</dbReference>
<dbReference type="InterPro" id="IPR035906">
    <property type="entry name" value="MetI-like_sf"/>
</dbReference>
<dbReference type="InterPro" id="IPR010065">
    <property type="entry name" value="AA_ABC_transptr_permease_3TM"/>
</dbReference>
<dbReference type="EMBL" id="NBYN01000059">
    <property type="protein sequence ID" value="OSO88161.1"/>
    <property type="molecule type" value="Genomic_DNA"/>
</dbReference>
<dbReference type="GO" id="GO:0043190">
    <property type="term" value="C:ATP-binding cassette (ABC) transporter complex"/>
    <property type="evidence" value="ECO:0007669"/>
    <property type="project" value="InterPro"/>
</dbReference>
<keyword evidence="3 9" id="KW-0813">Transport</keyword>
<comment type="subcellular location">
    <subcellularLocation>
        <location evidence="1 9">Cell membrane</location>
        <topology evidence="1 9">Multi-pass membrane protein</topology>
    </subcellularLocation>
</comment>
<protein>
    <submittedName>
        <fullName evidence="11">Amino acid ABC transporter permease</fullName>
    </submittedName>
</protein>
<evidence type="ECO:0000313" key="12">
    <source>
        <dbReference type="Proteomes" id="UP000192997"/>
    </source>
</evidence>
<dbReference type="InterPro" id="IPR043429">
    <property type="entry name" value="ArtM/GltK/GlnP/TcyL/YhdX-like"/>
</dbReference>
<dbReference type="AlphaFoldDB" id="A0A1X4G3L6"/>
<feature type="transmembrane region" description="Helical" evidence="9">
    <location>
        <begin position="12"/>
        <end position="35"/>
    </location>
</feature>
<name>A0A1X4G3L6_9CYAN</name>
<feature type="domain" description="ABC transmembrane type-1" evidence="10">
    <location>
        <begin position="83"/>
        <end position="301"/>
    </location>
</feature>
<comment type="caution">
    <text evidence="11">The sequence shown here is derived from an EMBL/GenBank/DDBJ whole genome shotgun (WGS) entry which is preliminary data.</text>
</comment>
<reference evidence="12" key="1">
    <citation type="submission" date="2017-04" db="EMBL/GenBank/DDBJ databases">
        <authorList>
            <person name="Abreu V.A."/>
            <person name="Popin R.V."/>
            <person name="Rigonato J."/>
            <person name="Andreote A.P."/>
            <person name="Schaker P.C."/>
            <person name="Hoff-Risseti C."/>
            <person name="Alvarenga D.O."/>
            <person name="Varani A.M."/>
            <person name="Fiore M.F."/>
        </authorList>
    </citation>
    <scope>NUCLEOTIDE SEQUENCE [LARGE SCALE GENOMIC DNA]</scope>
    <source>
        <strain evidence="12">CENA303</strain>
    </source>
</reference>
<evidence type="ECO:0000256" key="4">
    <source>
        <dbReference type="ARBA" id="ARBA00022475"/>
    </source>
</evidence>
<organism evidence="11 12">
    <name type="scientific">Cylindrospermopsis raciborskii CENA303</name>
    <dbReference type="NCBI Taxonomy" id="1170769"/>
    <lineage>
        <taxon>Bacteria</taxon>
        <taxon>Bacillati</taxon>
        <taxon>Cyanobacteriota</taxon>
        <taxon>Cyanophyceae</taxon>
        <taxon>Nostocales</taxon>
        <taxon>Aphanizomenonaceae</taxon>
        <taxon>Cylindrospermopsis</taxon>
    </lineage>
</organism>
<dbReference type="NCBIfam" id="TIGR01726">
    <property type="entry name" value="HEQRo_perm_3TM"/>
    <property type="match status" value="1"/>
</dbReference>
<keyword evidence="7 9" id="KW-1133">Transmembrane helix</keyword>
<dbReference type="InterPro" id="IPR000515">
    <property type="entry name" value="MetI-like"/>
</dbReference>
<keyword evidence="8 9" id="KW-0472">Membrane</keyword>
<dbReference type="SUPFAM" id="SSF161098">
    <property type="entry name" value="MetI-like"/>
    <property type="match status" value="1"/>
</dbReference>
<keyword evidence="6" id="KW-0029">Amino-acid transport</keyword>
<dbReference type="Pfam" id="PF00528">
    <property type="entry name" value="BPD_transp_1"/>
    <property type="match status" value="1"/>
</dbReference>
<dbReference type="Proteomes" id="UP000192997">
    <property type="component" value="Unassembled WGS sequence"/>
</dbReference>
<sequence length="313" mass="34734">MTNSQPPIWRNYRFWQIAIQVVAILMALGIVNILWNNANHNLRQLGISFGWDFLGQQASFDIGESLVKYDATESYGRALAVGLVNSLRVATLGILLATVVGITAGIGRLSDNWLVRNISLVYVEIFRNTPLLLQLLFWYFGVFLSLPKPENKISLFGLGYLSQNGIDLPTLTYQGVNLTPEFCTLLLGLTFYTGAFVAEIVRAGIKSVSQGQWDAGLSLGLRSGLLMRLIIFPQALKLIVPPLTSQYLNLMKNSSLAIAIGYPDMYFVASTTFNQTGKAVEVMVLLMITYLTLSLTISIVMNLINRTVQIKER</sequence>
<dbReference type="RefSeq" id="WP_009343726.1">
    <property type="nucleotide sequence ID" value="NZ_NBYN01000059.1"/>
</dbReference>
<proteinExistence type="inferred from homology"/>
<dbReference type="PROSITE" id="PS50928">
    <property type="entry name" value="ABC_TM1"/>
    <property type="match status" value="1"/>
</dbReference>